<dbReference type="InterPro" id="IPR033121">
    <property type="entry name" value="PEPTIDASE_A1"/>
</dbReference>
<evidence type="ECO:0000313" key="5">
    <source>
        <dbReference type="EMBL" id="TBU55946.1"/>
    </source>
</evidence>
<dbReference type="Proteomes" id="UP000292082">
    <property type="component" value="Unassembled WGS sequence"/>
</dbReference>
<dbReference type="Pfam" id="PF00026">
    <property type="entry name" value="Asp"/>
    <property type="match status" value="1"/>
</dbReference>
<keyword evidence="3" id="KW-0732">Signal</keyword>
<dbReference type="PANTHER" id="PTHR47966">
    <property type="entry name" value="BETA-SITE APP-CLEAVING ENZYME, ISOFORM A-RELATED"/>
    <property type="match status" value="1"/>
</dbReference>
<dbReference type="InterPro" id="IPR001461">
    <property type="entry name" value="Aspartic_peptidase_A1"/>
</dbReference>
<dbReference type="PROSITE" id="PS51257">
    <property type="entry name" value="PROKAR_LIPOPROTEIN"/>
    <property type="match status" value="1"/>
</dbReference>
<evidence type="ECO:0000259" key="4">
    <source>
        <dbReference type="PROSITE" id="PS51767"/>
    </source>
</evidence>
<dbReference type="PROSITE" id="PS51767">
    <property type="entry name" value="PEPTIDASE_A1"/>
    <property type="match status" value="1"/>
</dbReference>
<dbReference type="GO" id="GO:0006508">
    <property type="term" value="P:proteolysis"/>
    <property type="evidence" value="ECO:0007669"/>
    <property type="project" value="UniProtKB-KW"/>
</dbReference>
<dbReference type="InterPro" id="IPR021109">
    <property type="entry name" value="Peptidase_aspartic_dom_sf"/>
</dbReference>
<sequence>MLRSPLLVVLCAAAAGLSTCACKPIVADGSPLTLPFMRRLNISGIPSLLQHDQARARALVAASNSRPTRGKRALPQVFSASITDQVVDYIANVGIGVPPTFYNLIVDTGSANIWVGAGKAYDRTSSSQPTGQSVSVQYGSGDFSGEEFIDTVTIGSMVVPNVSIGSASTSQGFEGVDGVLGLGPRDLNVGTLSPDPSSSGVPTLLDQAFTEGIIPEEILGVFFAPTTSADNDPNGELTFGGIDSNKTTGPVSFVPITTTSPSSEFIGFEQSITYGSIASTASVILSTTAGITDTGTTLLLIATDALMRYKAVTGAVLDNTTGLLKLTPAGFNNLKSLFFNIGGTTYEFTPNAQIWPRSARLNTVIGGDPNSVYLIVSDIGTGSGEGLDFINGMIFLQRFYSVFDVTNNRVGFATTQFTDAVSN</sequence>
<accession>A0A4Q9PNZ0</accession>
<evidence type="ECO:0000256" key="3">
    <source>
        <dbReference type="SAM" id="SignalP"/>
    </source>
</evidence>
<evidence type="ECO:0000256" key="2">
    <source>
        <dbReference type="PIRSR" id="PIRSR601461-1"/>
    </source>
</evidence>
<dbReference type="EMBL" id="ML145160">
    <property type="protein sequence ID" value="TBU55946.1"/>
    <property type="molecule type" value="Genomic_DNA"/>
</dbReference>
<evidence type="ECO:0000313" key="6">
    <source>
        <dbReference type="Proteomes" id="UP000292082"/>
    </source>
</evidence>
<comment type="similarity">
    <text evidence="1">Belongs to the peptidase A1 family.</text>
</comment>
<protein>
    <submittedName>
        <fullName evidence="5">Acid protease</fullName>
    </submittedName>
</protein>
<dbReference type="Gene3D" id="2.40.70.10">
    <property type="entry name" value="Acid Proteases"/>
    <property type="match status" value="2"/>
</dbReference>
<keyword evidence="5" id="KW-0645">Protease</keyword>
<dbReference type="GO" id="GO:0004190">
    <property type="term" value="F:aspartic-type endopeptidase activity"/>
    <property type="evidence" value="ECO:0007669"/>
    <property type="project" value="InterPro"/>
</dbReference>
<dbReference type="PRINTS" id="PR00792">
    <property type="entry name" value="PEPSIN"/>
</dbReference>
<feature type="chain" id="PRO_5020861311" evidence="3">
    <location>
        <begin position="23"/>
        <end position="423"/>
    </location>
</feature>
<dbReference type="InterPro" id="IPR034164">
    <property type="entry name" value="Pepsin-like_dom"/>
</dbReference>
<dbReference type="CDD" id="cd05471">
    <property type="entry name" value="pepsin_like"/>
    <property type="match status" value="1"/>
</dbReference>
<keyword evidence="5" id="KW-0378">Hydrolase</keyword>
<gene>
    <name evidence="5" type="ORF">BD310DRAFT_824785</name>
</gene>
<evidence type="ECO:0000256" key="1">
    <source>
        <dbReference type="ARBA" id="ARBA00007447"/>
    </source>
</evidence>
<organism evidence="5 6">
    <name type="scientific">Dichomitus squalens</name>
    <dbReference type="NCBI Taxonomy" id="114155"/>
    <lineage>
        <taxon>Eukaryota</taxon>
        <taxon>Fungi</taxon>
        <taxon>Dikarya</taxon>
        <taxon>Basidiomycota</taxon>
        <taxon>Agaricomycotina</taxon>
        <taxon>Agaricomycetes</taxon>
        <taxon>Polyporales</taxon>
        <taxon>Polyporaceae</taxon>
        <taxon>Dichomitus</taxon>
    </lineage>
</organism>
<dbReference type="AlphaFoldDB" id="A0A4Q9PNZ0"/>
<dbReference type="SUPFAM" id="SSF50630">
    <property type="entry name" value="Acid proteases"/>
    <property type="match status" value="1"/>
</dbReference>
<feature type="signal peptide" evidence="3">
    <location>
        <begin position="1"/>
        <end position="22"/>
    </location>
</feature>
<proteinExistence type="inferred from homology"/>
<feature type="domain" description="Peptidase A1" evidence="4">
    <location>
        <begin position="89"/>
        <end position="413"/>
    </location>
</feature>
<feature type="active site" evidence="2">
    <location>
        <position position="107"/>
    </location>
</feature>
<feature type="active site" evidence="2">
    <location>
        <position position="293"/>
    </location>
</feature>
<dbReference type="PANTHER" id="PTHR47966:SF51">
    <property type="entry name" value="BETA-SITE APP-CLEAVING ENZYME, ISOFORM A-RELATED"/>
    <property type="match status" value="1"/>
</dbReference>
<name>A0A4Q9PNZ0_9APHY</name>
<keyword evidence="6" id="KW-1185">Reference proteome</keyword>
<reference evidence="5 6" key="1">
    <citation type="submission" date="2019-01" db="EMBL/GenBank/DDBJ databases">
        <title>Draft genome sequences of three monokaryotic isolates of the white-rot basidiomycete fungus Dichomitus squalens.</title>
        <authorList>
            <consortium name="DOE Joint Genome Institute"/>
            <person name="Lopez S.C."/>
            <person name="Andreopoulos B."/>
            <person name="Pangilinan J."/>
            <person name="Lipzen A."/>
            <person name="Riley R."/>
            <person name="Ahrendt S."/>
            <person name="Ng V."/>
            <person name="Barry K."/>
            <person name="Daum C."/>
            <person name="Grigoriev I.V."/>
            <person name="Hilden K.S."/>
            <person name="Makela M.R."/>
            <person name="de Vries R.P."/>
        </authorList>
    </citation>
    <scope>NUCLEOTIDE SEQUENCE [LARGE SCALE GENOMIC DNA]</scope>
    <source>
        <strain evidence="5 6">CBS 464.89</strain>
    </source>
</reference>